<keyword evidence="2" id="KW-0169">Cobalamin biosynthesis</keyword>
<accession>A0A6G9XUD4</accession>
<reference evidence="4 5" key="1">
    <citation type="journal article" date="2019" name="ACS Chem. Biol.">
        <title>Identification and Mobilization of a Cryptic Antibiotic Biosynthesis Gene Locus from a Human-Pathogenic Nocardia Isolate.</title>
        <authorList>
            <person name="Herisse M."/>
            <person name="Ishida K."/>
            <person name="Porter J.L."/>
            <person name="Howden B."/>
            <person name="Hertweck C."/>
            <person name="Stinear T.P."/>
            <person name="Pidot S.J."/>
        </authorList>
    </citation>
    <scope>NUCLEOTIDE SEQUENCE [LARGE SCALE GENOMIC DNA]</scope>
    <source>
        <strain evidence="4 5">AUSMDU00024985</strain>
    </source>
</reference>
<name>A0A6G9XUD4_NOCBR</name>
<dbReference type="NCBIfam" id="TIGR00715">
    <property type="entry name" value="precor6x_red"/>
    <property type="match status" value="1"/>
</dbReference>
<evidence type="ECO:0000256" key="2">
    <source>
        <dbReference type="ARBA" id="ARBA00022573"/>
    </source>
</evidence>
<keyword evidence="3 4" id="KW-0560">Oxidoreductase</keyword>
<dbReference type="PANTHER" id="PTHR36925:SF1">
    <property type="entry name" value="COBALT-PRECORRIN-6A REDUCTASE"/>
    <property type="match status" value="1"/>
</dbReference>
<dbReference type="InterPro" id="IPR003723">
    <property type="entry name" value="Precorrin-6x_reduct"/>
</dbReference>
<sequence>MKTLILGGTGEARELARIASGAPGFDIVSSLAGRVRDPVLPVGAVRVGGFGGVAGLSEWLVANGIEAVVDATHPFAGTISANAAVATRALGLPLVHLRRPGWRAGPDDRWIRVPDLTAAAKTVAEQGERVFLTIGRQGVAAFADLRRPWFLIRAIDPPADALPPRHELLLARGPFTLGEEARLLARHRIDLLVTKDSGGAPTAAKLVAARAAGVPVVVIERPPLPEGAVALETVAQVWEWLRARRSAVE</sequence>
<comment type="pathway">
    <text evidence="1">Cofactor biosynthesis; adenosylcobalamin biosynthesis.</text>
</comment>
<dbReference type="EC" id="1.3.1.106" evidence="4"/>
<dbReference type="PROSITE" id="PS51014">
    <property type="entry name" value="COBK_CBIJ"/>
    <property type="match status" value="1"/>
</dbReference>
<dbReference type="AlphaFoldDB" id="A0A6G9XUD4"/>
<dbReference type="PANTHER" id="PTHR36925">
    <property type="entry name" value="COBALT-PRECORRIN-6A REDUCTASE"/>
    <property type="match status" value="1"/>
</dbReference>
<dbReference type="Proteomes" id="UP000501705">
    <property type="component" value="Chromosome"/>
</dbReference>
<evidence type="ECO:0000313" key="5">
    <source>
        <dbReference type="Proteomes" id="UP000501705"/>
    </source>
</evidence>
<dbReference type="RefSeq" id="WP_167466623.1">
    <property type="nucleotide sequence ID" value="NZ_CP046171.1"/>
</dbReference>
<evidence type="ECO:0000256" key="3">
    <source>
        <dbReference type="ARBA" id="ARBA00023002"/>
    </source>
</evidence>
<evidence type="ECO:0000313" key="4">
    <source>
        <dbReference type="EMBL" id="QIS04562.1"/>
    </source>
</evidence>
<dbReference type="UniPathway" id="UPA00148"/>
<dbReference type="NCBIfam" id="NF005968">
    <property type="entry name" value="PRK08057.1-2"/>
    <property type="match status" value="1"/>
</dbReference>
<protein>
    <submittedName>
        <fullName evidence="4">Cobalt-precorrin-6A reductase</fullName>
        <ecNumber evidence="4">1.3.1.106</ecNumber>
    </submittedName>
</protein>
<dbReference type="EMBL" id="CP046171">
    <property type="protein sequence ID" value="QIS04562.1"/>
    <property type="molecule type" value="Genomic_DNA"/>
</dbReference>
<dbReference type="Pfam" id="PF02571">
    <property type="entry name" value="CbiJ"/>
    <property type="match status" value="1"/>
</dbReference>
<dbReference type="GO" id="GO:0009236">
    <property type="term" value="P:cobalamin biosynthetic process"/>
    <property type="evidence" value="ECO:0007669"/>
    <property type="project" value="UniProtKB-UniPathway"/>
</dbReference>
<gene>
    <name evidence="4" type="ORF">F5X71_21495</name>
</gene>
<proteinExistence type="predicted"/>
<evidence type="ECO:0000256" key="1">
    <source>
        <dbReference type="ARBA" id="ARBA00004953"/>
    </source>
</evidence>
<dbReference type="GO" id="GO:0016994">
    <property type="term" value="F:precorrin-6A reductase activity"/>
    <property type="evidence" value="ECO:0007669"/>
    <property type="project" value="InterPro"/>
</dbReference>
<organism evidence="4 5">
    <name type="scientific">Nocardia brasiliensis</name>
    <dbReference type="NCBI Taxonomy" id="37326"/>
    <lineage>
        <taxon>Bacteria</taxon>
        <taxon>Bacillati</taxon>
        <taxon>Actinomycetota</taxon>
        <taxon>Actinomycetes</taxon>
        <taxon>Mycobacteriales</taxon>
        <taxon>Nocardiaceae</taxon>
        <taxon>Nocardia</taxon>
    </lineage>
</organism>